<feature type="domain" description="K-box" evidence="7">
    <location>
        <begin position="157"/>
        <end position="250"/>
    </location>
</feature>
<evidence type="ECO:0000313" key="8">
    <source>
        <dbReference type="EMBL" id="KAH7526811.1"/>
    </source>
</evidence>
<evidence type="ECO:0000256" key="5">
    <source>
        <dbReference type="ARBA" id="ARBA00023242"/>
    </source>
</evidence>
<dbReference type="InterPro" id="IPR036879">
    <property type="entry name" value="TF_MADSbox_sf"/>
</dbReference>
<dbReference type="PRINTS" id="PR00404">
    <property type="entry name" value="MADSDOMAIN"/>
</dbReference>
<sequence>MTRKKIEIKKIDNVTARQVTFSKRRRGLFKKAQELSTLCDVEVALMVFSATGKLFEYSSSRSLAHMFIKQFPLACVANMVIADGADLHGKRPLAWGMSVLTSQHVMLWRISSCPPALNAQVIEKYNLQNLHIFDQPSPELELLKETACLNSDSLPFVQLVCNTNAMLSKEIAERTHELRQMRGEELQGLNLEELKLLEKSLEGGLRCVIETEEEQLLEEILILKQRTGNSDSLVMGQSSHLSQDTSLKLG</sequence>
<dbReference type="PROSITE" id="PS51297">
    <property type="entry name" value="K_BOX"/>
    <property type="match status" value="1"/>
</dbReference>
<dbReference type="InterPro" id="IPR050142">
    <property type="entry name" value="MADS-box/MEF2_TF"/>
</dbReference>
<evidence type="ECO:0000256" key="1">
    <source>
        <dbReference type="ARBA" id="ARBA00004123"/>
    </source>
</evidence>
<evidence type="ECO:0000256" key="2">
    <source>
        <dbReference type="ARBA" id="ARBA00023015"/>
    </source>
</evidence>
<dbReference type="PANTHER" id="PTHR48019">
    <property type="entry name" value="SERUM RESPONSE FACTOR HOMOLOG"/>
    <property type="match status" value="1"/>
</dbReference>
<keyword evidence="3" id="KW-0238">DNA-binding</keyword>
<dbReference type="Proteomes" id="UP000827721">
    <property type="component" value="Unassembled WGS sequence"/>
</dbReference>
<proteinExistence type="predicted"/>
<dbReference type="SMART" id="SM00432">
    <property type="entry name" value="MADS"/>
    <property type="match status" value="1"/>
</dbReference>
<dbReference type="Pfam" id="PF00319">
    <property type="entry name" value="SRF-TF"/>
    <property type="match status" value="1"/>
</dbReference>
<dbReference type="Pfam" id="PF01486">
    <property type="entry name" value="K-box"/>
    <property type="match status" value="1"/>
</dbReference>
<gene>
    <name evidence="8" type="ORF">JRO89_XSUnG0052300</name>
</gene>
<dbReference type="InterPro" id="IPR033896">
    <property type="entry name" value="MEF2-like_N"/>
</dbReference>
<keyword evidence="2" id="KW-0805">Transcription regulation</keyword>
<dbReference type="PROSITE" id="PS50066">
    <property type="entry name" value="MADS_BOX_2"/>
    <property type="match status" value="1"/>
</dbReference>
<keyword evidence="4" id="KW-0804">Transcription</keyword>
<reference evidence="8 9" key="1">
    <citation type="submission" date="2021-02" db="EMBL/GenBank/DDBJ databases">
        <title>Plant Genome Project.</title>
        <authorList>
            <person name="Zhang R.-G."/>
        </authorList>
    </citation>
    <scope>NUCLEOTIDE SEQUENCE [LARGE SCALE GENOMIC DNA]</scope>
    <source>
        <tissue evidence="8">Leaves</tissue>
    </source>
</reference>
<evidence type="ECO:0000256" key="4">
    <source>
        <dbReference type="ARBA" id="ARBA00023163"/>
    </source>
</evidence>
<keyword evidence="9" id="KW-1185">Reference proteome</keyword>
<dbReference type="EMBL" id="JAFEMO010000093">
    <property type="protein sequence ID" value="KAH7526811.1"/>
    <property type="molecule type" value="Genomic_DNA"/>
</dbReference>
<accession>A0ABQ8GZV9</accession>
<evidence type="ECO:0000259" key="7">
    <source>
        <dbReference type="PROSITE" id="PS51297"/>
    </source>
</evidence>
<organism evidence="8 9">
    <name type="scientific">Xanthoceras sorbifolium</name>
    <dbReference type="NCBI Taxonomy" id="99658"/>
    <lineage>
        <taxon>Eukaryota</taxon>
        <taxon>Viridiplantae</taxon>
        <taxon>Streptophyta</taxon>
        <taxon>Embryophyta</taxon>
        <taxon>Tracheophyta</taxon>
        <taxon>Spermatophyta</taxon>
        <taxon>Magnoliopsida</taxon>
        <taxon>eudicotyledons</taxon>
        <taxon>Gunneridae</taxon>
        <taxon>Pentapetalae</taxon>
        <taxon>rosids</taxon>
        <taxon>malvids</taxon>
        <taxon>Sapindales</taxon>
        <taxon>Sapindaceae</taxon>
        <taxon>Xanthoceroideae</taxon>
        <taxon>Xanthoceras</taxon>
    </lineage>
</organism>
<keyword evidence="5" id="KW-0539">Nucleus</keyword>
<protein>
    <submittedName>
        <fullName evidence="8">Uncharacterized protein</fullName>
    </submittedName>
</protein>
<dbReference type="SUPFAM" id="SSF55455">
    <property type="entry name" value="SRF-like"/>
    <property type="match status" value="1"/>
</dbReference>
<dbReference type="InterPro" id="IPR002487">
    <property type="entry name" value="TF_Kbox"/>
</dbReference>
<evidence type="ECO:0000313" key="9">
    <source>
        <dbReference type="Proteomes" id="UP000827721"/>
    </source>
</evidence>
<dbReference type="PROSITE" id="PS00350">
    <property type="entry name" value="MADS_BOX_1"/>
    <property type="match status" value="1"/>
</dbReference>
<evidence type="ECO:0000259" key="6">
    <source>
        <dbReference type="PROSITE" id="PS50066"/>
    </source>
</evidence>
<comment type="caution">
    <text evidence="8">The sequence shown here is derived from an EMBL/GenBank/DDBJ whole genome shotgun (WGS) entry which is preliminary data.</text>
</comment>
<dbReference type="Gene3D" id="3.40.1810.10">
    <property type="entry name" value="Transcription factor, MADS-box"/>
    <property type="match status" value="1"/>
</dbReference>
<dbReference type="CDD" id="cd00265">
    <property type="entry name" value="MADS_MEF2_like"/>
    <property type="match status" value="1"/>
</dbReference>
<evidence type="ECO:0000256" key="3">
    <source>
        <dbReference type="ARBA" id="ARBA00023125"/>
    </source>
</evidence>
<feature type="domain" description="MADS-box" evidence="6">
    <location>
        <begin position="1"/>
        <end position="61"/>
    </location>
</feature>
<name>A0ABQ8GZV9_9ROSI</name>
<comment type="subcellular location">
    <subcellularLocation>
        <location evidence="1">Nucleus</location>
    </subcellularLocation>
</comment>
<dbReference type="InterPro" id="IPR002100">
    <property type="entry name" value="TF_MADSbox"/>
</dbReference>